<evidence type="ECO:0000256" key="2">
    <source>
        <dbReference type="ARBA" id="ARBA00022737"/>
    </source>
</evidence>
<evidence type="ECO:0000256" key="3">
    <source>
        <dbReference type="PROSITE-ProRule" id="PRU00235"/>
    </source>
</evidence>
<proteinExistence type="predicted"/>
<dbReference type="InterPro" id="IPR000408">
    <property type="entry name" value="Reg_chr_condens"/>
</dbReference>
<keyword evidence="7" id="KW-1185">Reference proteome</keyword>
<reference evidence="6 7" key="1">
    <citation type="submission" date="2017-12" db="EMBL/GenBank/DDBJ databases">
        <title>Hemimetabolous genomes reveal molecular basis of termite eusociality.</title>
        <authorList>
            <person name="Harrison M.C."/>
            <person name="Jongepier E."/>
            <person name="Robertson H.M."/>
            <person name="Arning N."/>
            <person name="Bitard-Feildel T."/>
            <person name="Chao H."/>
            <person name="Childers C.P."/>
            <person name="Dinh H."/>
            <person name="Doddapaneni H."/>
            <person name="Dugan S."/>
            <person name="Gowin J."/>
            <person name="Greiner C."/>
            <person name="Han Y."/>
            <person name="Hu H."/>
            <person name="Hughes D.S.T."/>
            <person name="Huylmans A.-K."/>
            <person name="Kemena C."/>
            <person name="Kremer L.P.M."/>
            <person name="Lee S.L."/>
            <person name="Lopez-Ezquerra A."/>
            <person name="Mallet L."/>
            <person name="Monroy-Kuhn J.M."/>
            <person name="Moser A."/>
            <person name="Murali S.C."/>
            <person name="Muzny D.M."/>
            <person name="Otani S."/>
            <person name="Piulachs M.-D."/>
            <person name="Poelchau M."/>
            <person name="Qu J."/>
            <person name="Schaub F."/>
            <person name="Wada-Katsumata A."/>
            <person name="Worley K.C."/>
            <person name="Xie Q."/>
            <person name="Ylla G."/>
            <person name="Poulsen M."/>
            <person name="Gibbs R.A."/>
            <person name="Schal C."/>
            <person name="Richards S."/>
            <person name="Belles X."/>
            <person name="Korb J."/>
            <person name="Bornberg-Bauer E."/>
        </authorList>
    </citation>
    <scope>NUCLEOTIDE SEQUENCE [LARGE SCALE GENOMIC DNA]</scope>
    <source>
        <tissue evidence="6">Whole body</tissue>
    </source>
</reference>
<dbReference type="AlphaFoldDB" id="A0A2J7QM13"/>
<dbReference type="PROSITE" id="PS00626">
    <property type="entry name" value="RCC1_2"/>
    <property type="match status" value="4"/>
</dbReference>
<dbReference type="InterPro" id="IPR058923">
    <property type="entry name" value="RCC1-like_dom"/>
</dbReference>
<dbReference type="PROSITE" id="PS50012">
    <property type="entry name" value="RCC1_3"/>
    <property type="match status" value="7"/>
</dbReference>
<dbReference type="PROSITE" id="PS00625">
    <property type="entry name" value="RCC1_1"/>
    <property type="match status" value="1"/>
</dbReference>
<gene>
    <name evidence="6" type="primary">RCC1_3</name>
    <name evidence="6" type="ORF">B7P43_G15779</name>
</gene>
<dbReference type="InParanoid" id="A0A2J7QM13"/>
<dbReference type="Gene3D" id="2.130.10.30">
    <property type="entry name" value="Regulator of chromosome condensation 1/beta-lactamase-inhibitor protein II"/>
    <property type="match status" value="1"/>
</dbReference>
<evidence type="ECO:0000256" key="4">
    <source>
        <dbReference type="SAM" id="MobiDB-lite"/>
    </source>
</evidence>
<dbReference type="FunCoup" id="A0A2J7QM13">
    <property type="interactions" value="2088"/>
</dbReference>
<dbReference type="InterPro" id="IPR009091">
    <property type="entry name" value="RCC1/BLIP-II"/>
</dbReference>
<feature type="repeat" description="RCC1" evidence="3">
    <location>
        <begin position="198"/>
        <end position="262"/>
    </location>
</feature>
<dbReference type="EMBL" id="NEVH01013216">
    <property type="protein sequence ID" value="PNF29646.1"/>
    <property type="molecule type" value="Genomic_DNA"/>
</dbReference>
<dbReference type="STRING" id="105785.A0A2J7QM13"/>
<protein>
    <submittedName>
        <fullName evidence="6">Regulator of chromosome condensation</fullName>
    </submittedName>
</protein>
<feature type="repeat" description="RCC1" evidence="3">
    <location>
        <begin position="146"/>
        <end position="197"/>
    </location>
</feature>
<comment type="caution">
    <text evidence="6">The sequence shown here is derived from an EMBL/GenBank/DDBJ whole genome shotgun (WGS) entry which is preliminary data.</text>
</comment>
<sequence length="427" mass="45710">MPVKKRAVKRRGSGSNVGLAVKNSKKQKLSLSRPEPPYTKTPGVVLTFGQGDVGQLGLGADTLERSRPAVVPCVDHVIDVCAGGMHTVCLTESGEVITFGCNDEGALGRDTSKEGSEMEPGKVILEGRVVQITAGDSHTAALLADGKVYAWGSFRDSSGTMGLSSKGTEKQPIEMLPGYVVVKIASGADHLVMLDENGQLYTCGCGEQGQLGRVTERGASRGSRQGMAHLLSPMLVTFKPRHRPEFEDVWAGTYCTFAKEKSKGDIYVFGLNNYNQLGLEEQKSHFHPVVSRAFSGKSWVQICGGQHHSIALDSEGVIYVLGRKEYGRLGLGEDCDDAKELIPISALRDKKCVDISCGSAVSFAVTDEGELYAWGMGSTGQLGTGKEEDVHTPQVIKSKQLESHHVLHVSGGGQHTVLLAKSVNQQN</sequence>
<evidence type="ECO:0000313" key="7">
    <source>
        <dbReference type="Proteomes" id="UP000235965"/>
    </source>
</evidence>
<evidence type="ECO:0000256" key="1">
    <source>
        <dbReference type="ARBA" id="ARBA00022658"/>
    </source>
</evidence>
<keyword evidence="1" id="KW-0344">Guanine-nucleotide releasing factor</keyword>
<name>A0A2J7QM13_9NEOP</name>
<evidence type="ECO:0000313" key="6">
    <source>
        <dbReference type="EMBL" id="PNF29644.1"/>
    </source>
</evidence>
<dbReference type="GO" id="GO:0005085">
    <property type="term" value="F:guanyl-nucleotide exchange factor activity"/>
    <property type="evidence" value="ECO:0007669"/>
    <property type="project" value="TreeGrafter"/>
</dbReference>
<feature type="repeat" description="RCC1" evidence="3">
    <location>
        <begin position="369"/>
        <end position="422"/>
    </location>
</feature>
<keyword evidence="2" id="KW-0677">Repeat</keyword>
<dbReference type="GO" id="GO:0005737">
    <property type="term" value="C:cytoplasm"/>
    <property type="evidence" value="ECO:0007669"/>
    <property type="project" value="TreeGrafter"/>
</dbReference>
<feature type="compositionally biased region" description="Basic residues" evidence="4">
    <location>
        <begin position="1"/>
        <end position="12"/>
    </location>
</feature>
<dbReference type="SUPFAM" id="SSF50985">
    <property type="entry name" value="RCC1/BLIP-II"/>
    <property type="match status" value="1"/>
</dbReference>
<dbReference type="OrthoDB" id="61110at2759"/>
<feature type="repeat" description="RCC1" evidence="3">
    <location>
        <begin position="316"/>
        <end position="368"/>
    </location>
</feature>
<dbReference type="PANTHER" id="PTHR45982">
    <property type="entry name" value="REGULATOR OF CHROMOSOME CONDENSATION"/>
    <property type="match status" value="1"/>
</dbReference>
<accession>A0A2J7QM13</accession>
<dbReference type="PANTHER" id="PTHR45982:SF1">
    <property type="entry name" value="REGULATOR OF CHROMOSOME CONDENSATION"/>
    <property type="match status" value="1"/>
</dbReference>
<feature type="domain" description="RCC1-like" evidence="5">
    <location>
        <begin position="45"/>
        <end position="418"/>
    </location>
</feature>
<feature type="repeat" description="RCC1" evidence="3">
    <location>
        <begin position="264"/>
        <end position="315"/>
    </location>
</feature>
<dbReference type="EMBL" id="NEVH01013216">
    <property type="protein sequence ID" value="PNF29644.1"/>
    <property type="molecule type" value="Genomic_DNA"/>
</dbReference>
<feature type="region of interest" description="Disordered" evidence="4">
    <location>
        <begin position="1"/>
        <end position="37"/>
    </location>
</feature>
<dbReference type="InterPro" id="IPR051553">
    <property type="entry name" value="Ran_GTPase-activating"/>
</dbReference>
<feature type="repeat" description="RCC1" evidence="3">
    <location>
        <begin position="94"/>
        <end position="145"/>
    </location>
</feature>
<evidence type="ECO:0000259" key="5">
    <source>
        <dbReference type="Pfam" id="PF25390"/>
    </source>
</evidence>
<feature type="repeat" description="RCC1" evidence="3">
    <location>
        <begin position="43"/>
        <end position="93"/>
    </location>
</feature>
<dbReference type="Pfam" id="PF25390">
    <property type="entry name" value="WD40_RLD"/>
    <property type="match status" value="1"/>
</dbReference>
<dbReference type="Proteomes" id="UP000235965">
    <property type="component" value="Unassembled WGS sequence"/>
</dbReference>
<organism evidence="6 7">
    <name type="scientific">Cryptotermes secundus</name>
    <dbReference type="NCBI Taxonomy" id="105785"/>
    <lineage>
        <taxon>Eukaryota</taxon>
        <taxon>Metazoa</taxon>
        <taxon>Ecdysozoa</taxon>
        <taxon>Arthropoda</taxon>
        <taxon>Hexapoda</taxon>
        <taxon>Insecta</taxon>
        <taxon>Pterygota</taxon>
        <taxon>Neoptera</taxon>
        <taxon>Polyneoptera</taxon>
        <taxon>Dictyoptera</taxon>
        <taxon>Blattodea</taxon>
        <taxon>Blattoidea</taxon>
        <taxon>Termitoidae</taxon>
        <taxon>Kalotermitidae</taxon>
        <taxon>Cryptotermitinae</taxon>
        <taxon>Cryptotermes</taxon>
    </lineage>
</organism>
<dbReference type="EMBL" id="NEVH01013216">
    <property type="protein sequence ID" value="PNF29645.1"/>
    <property type="molecule type" value="Genomic_DNA"/>
</dbReference>
<dbReference type="PRINTS" id="PR00633">
    <property type="entry name" value="RCCNDNSATION"/>
</dbReference>